<accession>A0A016SAV9</accession>
<evidence type="ECO:0000313" key="2">
    <source>
        <dbReference type="EMBL" id="EYB87813.1"/>
    </source>
</evidence>
<sequence>MKHPINTRYLASLVPSTVESQYVRQRQLVRYASRSILCHPPAAKPTRGLAHPPRRSTRRAGKCMFGAARAVKTALQLHFLPPPGKSRRPHDDALQPVPGCGGEVVPGDTARAVREMSEALAR</sequence>
<evidence type="ECO:0000313" key="3">
    <source>
        <dbReference type="Proteomes" id="UP000024635"/>
    </source>
</evidence>
<dbReference type="OrthoDB" id="10420358at2759"/>
<reference evidence="3" key="1">
    <citation type="journal article" date="2015" name="Nat. Genet.">
        <title>The genome and transcriptome of the zoonotic hookworm Ancylostoma ceylanicum identify infection-specific gene families.</title>
        <authorList>
            <person name="Schwarz E.M."/>
            <person name="Hu Y."/>
            <person name="Antoshechkin I."/>
            <person name="Miller M.M."/>
            <person name="Sternberg P.W."/>
            <person name="Aroian R.V."/>
        </authorList>
    </citation>
    <scope>NUCLEOTIDE SEQUENCE</scope>
    <source>
        <strain evidence="3">HY135</strain>
    </source>
</reference>
<evidence type="ECO:0000256" key="1">
    <source>
        <dbReference type="SAM" id="MobiDB-lite"/>
    </source>
</evidence>
<dbReference type="EMBL" id="JARK01001593">
    <property type="protein sequence ID" value="EYB87813.1"/>
    <property type="molecule type" value="Genomic_DNA"/>
</dbReference>
<comment type="caution">
    <text evidence="2">The sequence shown here is derived from an EMBL/GenBank/DDBJ whole genome shotgun (WGS) entry which is preliminary data.</text>
</comment>
<gene>
    <name evidence="2" type="primary">Acey_s0257.g418</name>
    <name evidence="2" type="ORF">Y032_0257g418</name>
</gene>
<feature type="region of interest" description="Disordered" evidence="1">
    <location>
        <begin position="40"/>
        <end position="59"/>
    </location>
</feature>
<proteinExistence type="predicted"/>
<dbReference type="Proteomes" id="UP000024635">
    <property type="component" value="Unassembled WGS sequence"/>
</dbReference>
<dbReference type="AlphaFoldDB" id="A0A016SAV9"/>
<protein>
    <submittedName>
        <fullName evidence="2">Uncharacterized protein</fullName>
    </submittedName>
</protein>
<keyword evidence="3" id="KW-1185">Reference proteome</keyword>
<name>A0A016SAV9_9BILA</name>
<feature type="region of interest" description="Disordered" evidence="1">
    <location>
        <begin position="81"/>
        <end position="106"/>
    </location>
</feature>
<organism evidence="2 3">
    <name type="scientific">Ancylostoma ceylanicum</name>
    <dbReference type="NCBI Taxonomy" id="53326"/>
    <lineage>
        <taxon>Eukaryota</taxon>
        <taxon>Metazoa</taxon>
        <taxon>Ecdysozoa</taxon>
        <taxon>Nematoda</taxon>
        <taxon>Chromadorea</taxon>
        <taxon>Rhabditida</taxon>
        <taxon>Rhabditina</taxon>
        <taxon>Rhabditomorpha</taxon>
        <taxon>Strongyloidea</taxon>
        <taxon>Ancylostomatidae</taxon>
        <taxon>Ancylostomatinae</taxon>
        <taxon>Ancylostoma</taxon>
    </lineage>
</organism>